<dbReference type="Proteomes" id="UP000316770">
    <property type="component" value="Chromosome"/>
</dbReference>
<evidence type="ECO:0000313" key="2">
    <source>
        <dbReference type="Proteomes" id="UP000316770"/>
    </source>
</evidence>
<name>A0A518ISP0_9BACT</name>
<reference evidence="1 2" key="1">
    <citation type="submission" date="2019-02" db="EMBL/GenBank/DDBJ databases">
        <title>Deep-cultivation of Planctomycetes and their phenomic and genomic characterization uncovers novel biology.</title>
        <authorList>
            <person name="Wiegand S."/>
            <person name="Jogler M."/>
            <person name="Boedeker C."/>
            <person name="Pinto D."/>
            <person name="Vollmers J."/>
            <person name="Rivas-Marin E."/>
            <person name="Kohn T."/>
            <person name="Peeters S.H."/>
            <person name="Heuer A."/>
            <person name="Rast P."/>
            <person name="Oberbeckmann S."/>
            <person name="Bunk B."/>
            <person name="Jeske O."/>
            <person name="Meyerdierks A."/>
            <person name="Storesund J.E."/>
            <person name="Kallscheuer N."/>
            <person name="Luecker S."/>
            <person name="Lage O.M."/>
            <person name="Pohl T."/>
            <person name="Merkel B.J."/>
            <person name="Hornburger P."/>
            <person name="Mueller R.-W."/>
            <person name="Bruemmer F."/>
            <person name="Labrenz M."/>
            <person name="Spormann A.M."/>
            <person name="Op den Camp H."/>
            <person name="Overmann J."/>
            <person name="Amann R."/>
            <person name="Jetten M.S.M."/>
            <person name="Mascher T."/>
            <person name="Medema M.H."/>
            <person name="Devos D.P."/>
            <person name="Kaster A.-K."/>
            <person name="Ovreas L."/>
            <person name="Rohde M."/>
            <person name="Galperin M.Y."/>
            <person name="Jogler C."/>
        </authorList>
    </citation>
    <scope>NUCLEOTIDE SEQUENCE [LARGE SCALE GENOMIC DNA]</scope>
    <source>
        <strain evidence="1 2">Mal33</strain>
    </source>
</reference>
<gene>
    <name evidence="1" type="ORF">Mal33_20870</name>
</gene>
<organism evidence="1 2">
    <name type="scientific">Rosistilla oblonga</name>
    <dbReference type="NCBI Taxonomy" id="2527990"/>
    <lineage>
        <taxon>Bacteria</taxon>
        <taxon>Pseudomonadati</taxon>
        <taxon>Planctomycetota</taxon>
        <taxon>Planctomycetia</taxon>
        <taxon>Pirellulales</taxon>
        <taxon>Pirellulaceae</taxon>
        <taxon>Rosistilla</taxon>
    </lineage>
</organism>
<protein>
    <submittedName>
        <fullName evidence="1">Uncharacterized protein</fullName>
    </submittedName>
</protein>
<evidence type="ECO:0000313" key="1">
    <source>
        <dbReference type="EMBL" id="QDV56108.1"/>
    </source>
</evidence>
<accession>A0A518ISP0</accession>
<dbReference type="AlphaFoldDB" id="A0A518ISP0"/>
<keyword evidence="2" id="KW-1185">Reference proteome</keyword>
<proteinExistence type="predicted"/>
<dbReference type="EMBL" id="CP036318">
    <property type="protein sequence ID" value="QDV56108.1"/>
    <property type="molecule type" value="Genomic_DNA"/>
</dbReference>
<sequence>MADRTLTAVDPGFLGVLAGGHCEVLTILTLVRSFSLDFCLDPNRYYPHNQNFCVIRRRISMGRQIGNSS</sequence>